<dbReference type="EMBL" id="JAJKFT010000004">
    <property type="protein sequence ID" value="MCC9628620.1"/>
    <property type="molecule type" value="Genomic_DNA"/>
</dbReference>
<keyword evidence="3" id="KW-1185">Reference proteome</keyword>
<evidence type="ECO:0000259" key="1">
    <source>
        <dbReference type="Pfam" id="PF15609"/>
    </source>
</evidence>
<gene>
    <name evidence="2" type="ORF">LOC68_09440</name>
</gene>
<sequence length="272" mass="30532">MGTRIVQRDANPKRTHAITFEHLAKLGPINAIHLHDLIECFRAFIDAPPSPSCTVLGLTESGIVPSFAMQKACEAAGIDSEWRCSSRDDTGGLRFRESHSHAPEHFLPHNFLDQIGEELWIVEDEVTSGRTIENLLECVYDSSNIRKCRVFALLDARSEADRQRFDDLCQIRDWDVTLQSILRMAPSSVVLNKRRDPTSSAAPVTQHFVVGESIAAALPSLLYGDLQGLQHITLSPWAIDGEHVVSRQSWDGCYYIYNALNDEPKQIWGEHV</sequence>
<evidence type="ECO:0000313" key="2">
    <source>
        <dbReference type="EMBL" id="MCC9628620.1"/>
    </source>
</evidence>
<reference evidence="2" key="1">
    <citation type="submission" date="2021-11" db="EMBL/GenBank/DDBJ databases">
        <title>Genome sequence.</title>
        <authorList>
            <person name="Sun Q."/>
        </authorList>
    </citation>
    <scope>NUCLEOTIDE SEQUENCE</scope>
    <source>
        <strain evidence="2">JC732</strain>
    </source>
</reference>
<protein>
    <submittedName>
        <fullName evidence="2">Phosphoribosyltransferase domain-containing protein</fullName>
    </submittedName>
</protein>
<dbReference type="InterPro" id="IPR041688">
    <property type="entry name" value="PRTase_2"/>
</dbReference>
<dbReference type="SUPFAM" id="SSF53271">
    <property type="entry name" value="PRTase-like"/>
    <property type="match status" value="1"/>
</dbReference>
<name>A0A9X1MLV3_9BACT</name>
<keyword evidence="2" id="KW-0808">Transferase</keyword>
<dbReference type="Pfam" id="PF15609">
    <property type="entry name" value="PRTase_2"/>
    <property type="match status" value="1"/>
</dbReference>
<dbReference type="GO" id="GO:0016757">
    <property type="term" value="F:glycosyltransferase activity"/>
    <property type="evidence" value="ECO:0007669"/>
    <property type="project" value="UniProtKB-KW"/>
</dbReference>
<dbReference type="Proteomes" id="UP001139103">
    <property type="component" value="Unassembled WGS sequence"/>
</dbReference>
<keyword evidence="2" id="KW-0328">Glycosyltransferase</keyword>
<comment type="caution">
    <text evidence="2">The sequence shown here is derived from an EMBL/GenBank/DDBJ whole genome shotgun (WGS) entry which is preliminary data.</text>
</comment>
<dbReference type="RefSeq" id="WP_230218033.1">
    <property type="nucleotide sequence ID" value="NZ_JAJKFT010000004.1"/>
</dbReference>
<dbReference type="AlphaFoldDB" id="A0A9X1MLV3"/>
<organism evidence="2 3">
    <name type="scientific">Blastopirellula sediminis</name>
    <dbReference type="NCBI Taxonomy" id="2894196"/>
    <lineage>
        <taxon>Bacteria</taxon>
        <taxon>Pseudomonadati</taxon>
        <taxon>Planctomycetota</taxon>
        <taxon>Planctomycetia</taxon>
        <taxon>Pirellulales</taxon>
        <taxon>Pirellulaceae</taxon>
        <taxon>Blastopirellula</taxon>
    </lineage>
</organism>
<accession>A0A9X1MLV3</accession>
<proteinExistence type="predicted"/>
<feature type="domain" description="Orotate phosphoribosyltransferase-like" evidence="1">
    <location>
        <begin position="10"/>
        <end position="182"/>
    </location>
</feature>
<evidence type="ECO:0000313" key="3">
    <source>
        <dbReference type="Proteomes" id="UP001139103"/>
    </source>
</evidence>
<dbReference type="InterPro" id="IPR029057">
    <property type="entry name" value="PRTase-like"/>
</dbReference>